<evidence type="ECO:0000256" key="1">
    <source>
        <dbReference type="SAM" id="MobiDB-lite"/>
    </source>
</evidence>
<keyword evidence="4" id="KW-1185">Reference proteome</keyword>
<organism evidence="3 4">
    <name type="scientific">Streptomyces johnsoniae</name>
    <dbReference type="NCBI Taxonomy" id="3075532"/>
    <lineage>
        <taxon>Bacteria</taxon>
        <taxon>Bacillati</taxon>
        <taxon>Actinomycetota</taxon>
        <taxon>Actinomycetes</taxon>
        <taxon>Kitasatosporales</taxon>
        <taxon>Streptomycetaceae</taxon>
        <taxon>Streptomyces</taxon>
    </lineage>
</organism>
<gene>
    <name evidence="3" type="ORF">RM779_29110</name>
</gene>
<comment type="caution">
    <text evidence="3">The sequence shown here is derived from an EMBL/GenBank/DDBJ whole genome shotgun (WGS) entry which is preliminary data.</text>
</comment>
<keyword evidence="2" id="KW-1133">Transmembrane helix</keyword>
<dbReference type="Proteomes" id="UP001183615">
    <property type="component" value="Unassembled WGS sequence"/>
</dbReference>
<reference evidence="4" key="1">
    <citation type="submission" date="2023-07" db="EMBL/GenBank/DDBJ databases">
        <title>30 novel species of actinomycetes from the DSMZ collection.</title>
        <authorList>
            <person name="Nouioui I."/>
        </authorList>
    </citation>
    <scope>NUCLEOTIDE SEQUENCE [LARGE SCALE GENOMIC DNA]</scope>
    <source>
        <strain evidence="4">DSM 41886</strain>
    </source>
</reference>
<evidence type="ECO:0000313" key="4">
    <source>
        <dbReference type="Proteomes" id="UP001183615"/>
    </source>
</evidence>
<dbReference type="RefSeq" id="WP_311620780.1">
    <property type="nucleotide sequence ID" value="NZ_JAVREV010000021.1"/>
</dbReference>
<feature type="compositionally biased region" description="Acidic residues" evidence="1">
    <location>
        <begin position="100"/>
        <end position="119"/>
    </location>
</feature>
<feature type="region of interest" description="Disordered" evidence="1">
    <location>
        <begin position="97"/>
        <end position="131"/>
    </location>
</feature>
<dbReference type="PROSITE" id="PS50231">
    <property type="entry name" value="RICIN_B_LECTIN"/>
    <property type="match status" value="1"/>
</dbReference>
<keyword evidence="2" id="KW-0472">Membrane</keyword>
<dbReference type="CDD" id="cd00161">
    <property type="entry name" value="beta-trefoil_Ricin-like"/>
    <property type="match status" value="1"/>
</dbReference>
<feature type="transmembrane region" description="Helical" evidence="2">
    <location>
        <begin position="136"/>
        <end position="156"/>
    </location>
</feature>
<dbReference type="SUPFAM" id="SSF50370">
    <property type="entry name" value="Ricin B-like lectins"/>
    <property type="match status" value="1"/>
</dbReference>
<proteinExistence type="predicted"/>
<evidence type="ECO:0000313" key="3">
    <source>
        <dbReference type="EMBL" id="MDT0446626.1"/>
    </source>
</evidence>
<evidence type="ECO:0000256" key="2">
    <source>
        <dbReference type="SAM" id="Phobius"/>
    </source>
</evidence>
<keyword evidence="2" id="KW-0812">Transmembrane</keyword>
<accession>A0ABU2SD84</accession>
<dbReference type="Gene3D" id="2.80.10.50">
    <property type="match status" value="1"/>
</dbReference>
<sequence length="332" mass="34906">MRPERRRNDPAGLATPEEFIDALRALKNASGLTFRELTERAAAVGHSLPTSTLAGSLTRTSLPSAAVVTGLVRACGGTGEDAERWLAARTRIAIGAAAPDEAEDPDEAEAEPAEPAEPDEPPRPAAPTARRHRRRLLTAAAAGGLIVAGLGGVLAVGSDDESRDPVAEPTPESADQHVPPLGDVLLRPAHTGMCLTEGRERNGRTDRPLLVQRECATATAAPPRLVLQQAAEGTYQLLFVHPDHGPGCLTVDQGGQEDGRLLAPHDCNDGLPHQRFVIEPMDVPTAGGYRIMPAHGDKCLGFIGPVDEEGAEVAQMTCVGTADQQFLIEAAD</sequence>
<dbReference type="EMBL" id="JAVREV010000021">
    <property type="protein sequence ID" value="MDT0446626.1"/>
    <property type="molecule type" value="Genomic_DNA"/>
</dbReference>
<protein>
    <submittedName>
        <fullName evidence="3">XRE family transcriptional regulator</fullName>
    </submittedName>
</protein>
<dbReference type="InterPro" id="IPR035992">
    <property type="entry name" value="Ricin_B-like_lectins"/>
</dbReference>
<name>A0ABU2SD84_9ACTN</name>
<feature type="region of interest" description="Disordered" evidence="1">
    <location>
        <begin position="157"/>
        <end position="181"/>
    </location>
</feature>